<gene>
    <name evidence="2" type="ORF">MNKW57_11610</name>
</gene>
<reference evidence="2 3" key="1">
    <citation type="submission" date="2023-04" db="EMBL/GenBank/DDBJ databases">
        <title>Marinobulbifer ophiurae gen. nov., sp. Nov., isolate from tissue of brittle star Ophioplocus japonicus.</title>
        <authorList>
            <person name="Kawano K."/>
            <person name="Sawayama S."/>
            <person name="Nakagawa S."/>
        </authorList>
    </citation>
    <scope>NUCLEOTIDE SEQUENCE [LARGE SCALE GENOMIC DNA]</scope>
    <source>
        <strain evidence="2 3">NKW57</strain>
    </source>
</reference>
<dbReference type="EMBL" id="BSYJ01000002">
    <property type="protein sequence ID" value="GMG86840.1"/>
    <property type="molecule type" value="Genomic_DNA"/>
</dbReference>
<feature type="signal peptide" evidence="1">
    <location>
        <begin position="1"/>
        <end position="20"/>
    </location>
</feature>
<protein>
    <submittedName>
        <fullName evidence="2">Uncharacterized protein</fullName>
    </submittedName>
</protein>
<evidence type="ECO:0000313" key="3">
    <source>
        <dbReference type="Proteomes" id="UP001224392"/>
    </source>
</evidence>
<dbReference type="RefSeq" id="WP_285763445.1">
    <property type="nucleotide sequence ID" value="NZ_BSYJ01000002.1"/>
</dbReference>
<proteinExistence type="predicted"/>
<keyword evidence="1" id="KW-0732">Signal</keyword>
<feature type="chain" id="PRO_5045591957" evidence="1">
    <location>
        <begin position="21"/>
        <end position="159"/>
    </location>
</feature>
<keyword evidence="3" id="KW-1185">Reference proteome</keyword>
<name>A0ABQ6LXR2_9GAMM</name>
<organism evidence="2 3">
    <name type="scientific">Biformimicrobium ophioploci</name>
    <dbReference type="NCBI Taxonomy" id="3036711"/>
    <lineage>
        <taxon>Bacteria</taxon>
        <taxon>Pseudomonadati</taxon>
        <taxon>Pseudomonadota</taxon>
        <taxon>Gammaproteobacteria</taxon>
        <taxon>Cellvibrionales</taxon>
        <taxon>Microbulbiferaceae</taxon>
        <taxon>Biformimicrobium</taxon>
    </lineage>
</organism>
<dbReference type="Proteomes" id="UP001224392">
    <property type="component" value="Unassembled WGS sequence"/>
</dbReference>
<evidence type="ECO:0000313" key="2">
    <source>
        <dbReference type="EMBL" id="GMG86840.1"/>
    </source>
</evidence>
<accession>A0ABQ6LXR2</accession>
<evidence type="ECO:0000256" key="1">
    <source>
        <dbReference type="SAM" id="SignalP"/>
    </source>
</evidence>
<sequence>MKLTNSIFLAAFLFSATAVANNQTIAVVKTAETESAGELTMPKSLLGKWVLDIKASNQLATEKTNSDAKFADMMPKIIELSKKVSYELTPTTITMSNGEKSLEIDITLYQRNNNELMFEISKGEQKDHLVIKFLNKDTIQVLDKQFLGSDYLAWKRGKN</sequence>
<comment type="caution">
    <text evidence="2">The sequence shown here is derived from an EMBL/GenBank/DDBJ whole genome shotgun (WGS) entry which is preliminary data.</text>
</comment>